<reference evidence="4 5" key="1">
    <citation type="submission" date="2018-12" db="EMBL/GenBank/DDBJ databases">
        <authorList>
            <person name="Lunina O.N."/>
            <person name="Grouzdev D.S."/>
            <person name="Gorlenko V.M."/>
            <person name="Savvichev A.S."/>
        </authorList>
    </citation>
    <scope>NUCLEOTIDE SEQUENCE [LARGE SCALE GENOMIC DNA]</scope>
    <source>
        <strain evidence="4 5">BrKhr-17</strain>
    </source>
</reference>
<dbReference type="GO" id="GO:0016491">
    <property type="term" value="F:oxidoreductase activity"/>
    <property type="evidence" value="ECO:0007669"/>
    <property type="project" value="UniProtKB-ARBA"/>
</dbReference>
<dbReference type="SUPFAM" id="SSF55103">
    <property type="entry name" value="FAD-linked oxidases, C-terminal domain"/>
    <property type="match status" value="1"/>
</dbReference>
<proteinExistence type="predicted"/>
<evidence type="ECO:0000259" key="3">
    <source>
        <dbReference type="PROSITE" id="PS51387"/>
    </source>
</evidence>
<dbReference type="InterPro" id="IPR004017">
    <property type="entry name" value="Cys_rich_dom"/>
</dbReference>
<dbReference type="EMBL" id="RXYK01000001">
    <property type="protein sequence ID" value="RTY39881.1"/>
    <property type="molecule type" value="Genomic_DNA"/>
</dbReference>
<dbReference type="Gene3D" id="3.30.70.2740">
    <property type="match status" value="1"/>
</dbReference>
<dbReference type="Pfam" id="PF01565">
    <property type="entry name" value="FAD_binding_4"/>
    <property type="match status" value="1"/>
</dbReference>
<dbReference type="InterPro" id="IPR051914">
    <property type="entry name" value="FAD-linked_OxidoTrans_Type4"/>
</dbReference>
<dbReference type="Pfam" id="PF12447">
    <property type="entry name" value="DUF3683"/>
    <property type="match status" value="1"/>
</dbReference>
<dbReference type="Pfam" id="PF02754">
    <property type="entry name" value="CCG"/>
    <property type="match status" value="2"/>
</dbReference>
<dbReference type="InterPro" id="IPR016169">
    <property type="entry name" value="FAD-bd_PCMH_sub2"/>
</dbReference>
<dbReference type="GO" id="GO:0051536">
    <property type="term" value="F:iron-sulfur cluster binding"/>
    <property type="evidence" value="ECO:0007669"/>
    <property type="project" value="InterPro"/>
</dbReference>
<dbReference type="GO" id="GO:0071949">
    <property type="term" value="F:FAD binding"/>
    <property type="evidence" value="ECO:0007669"/>
    <property type="project" value="InterPro"/>
</dbReference>
<dbReference type="Gene3D" id="3.30.465.10">
    <property type="match status" value="1"/>
</dbReference>
<dbReference type="InterPro" id="IPR016166">
    <property type="entry name" value="FAD-bd_PCMH"/>
</dbReference>
<dbReference type="InterPro" id="IPR009051">
    <property type="entry name" value="Helical_ferredxn"/>
</dbReference>
<sequence>MPTRGQKTTASQQRTPREIPFNYTSAGDRQVIAFLLGQDILGMLEELREVRVTGRSARLLMSIIGEILIHRRNPYLFQELVESAARRRRLFERAMTDLDIIADSANGEPRVKSIVDAVRQQLERFRKVVSKTPEQRRRMRRELGAIVGVKNVLFDPFSLVAHATDATDWRLHLPVAVVTPDSEAQIAPLITAIAGLGLHVIPRGAGTGLTGGAVPLRPGCVIINMEKLNRIRAISVQEFEMEDGSSVSASVMEVEAGVVTQKAMEEADHHGLVFATDPTSEWSCTIGGNIAENAGGKMAVRWGTCIDNLLEWRMAMPTGENIVVRRTDHRLRKIRHEDTVAFEIRDETGRRLDRIELLGTDIRKKGLWKDITNKALGGVPGMQKEGTDGVITSALFVLYKKYPEKKTLCLEFFGPDMDEASRVIVELSKIFPLPEEDGEALLALEHFDDEYIRAIDYKVKAARPQTPKAVLLIDIAATGREAVQRGVLRVQELLERHPNTLMFVAQDAAASERFWSDRKKLSAIARRTNAFKINEDIVIPLEALAEFSRFIDGLNMEEEQYAQMLFVDRVRSLLESTEVNEDWGQFASKIPAAGELCRLFANRISEAGEEQLRSLAVIDELAGELAELFQGYPLILERLEAAYAFVRDRRIVLATHMHAGDGNVHVNVPVLSNDRPMLERADRVVDRVMEKVIALGGVVSGEHGIGVTKLKYLDPKILAELSAYRLKVDPKGTMNPGKLDDLEVLQHIFTPSFNLLELEAHILQRAQIESLSKKVDYCIRCGKCKIDCCVYYPARGMFYHPRNKNLAIGSLIEALLFDAQRERSTDFALLRWLEEVADHCTICHKCLKPCPVDIDTGEVSVLEREILSGWGIKHSTPMTEMTLSYLASRSPGFNSMFRKAVLQIGGAAQRAGTRLTAPIQPENDPPALYPLRMLRSQVPEVPSATLRDILPECGPDQVLVFEPEGEAESSVFYFPGCGSERLISTISMAAIHMLLERGSRVVLPPPFLCCGFPAHVNAKTEQYGSIVLRNSVMFSQIREMFSYIDFDACIVTCGTCMEGLEAIEADRLFGGRIKDIAGFLQEKGLTIEGTGKYLYHAPCHDSLSGKALEAIDSIGGFGSVRAVPHCCSEAGTLSLSRPDITDSMLQRKRVAVLEAMHGASGAVMLTNCPSCVQGLGRNRDIGLDPQHLAVALAVKYSGVDWAEKFMVQARRATAVNF</sequence>
<dbReference type="RefSeq" id="WP_126383256.1">
    <property type="nucleotide sequence ID" value="NZ_RXYK01000001.1"/>
</dbReference>
<comment type="caution">
    <text evidence="4">The sequence shown here is derived from an EMBL/GenBank/DDBJ whole genome shotgun (WGS) entry which is preliminary data.</text>
</comment>
<dbReference type="PROSITE" id="PS51387">
    <property type="entry name" value="FAD_PCMH"/>
    <property type="match status" value="1"/>
</dbReference>
<dbReference type="SUPFAM" id="SSF46548">
    <property type="entry name" value="alpha-helical ferredoxin"/>
    <property type="match status" value="1"/>
</dbReference>
<keyword evidence="1" id="KW-0285">Flavoprotein</keyword>
<evidence type="ECO:0000256" key="2">
    <source>
        <dbReference type="ARBA" id="ARBA00022827"/>
    </source>
</evidence>
<dbReference type="InterPro" id="IPR017896">
    <property type="entry name" value="4Fe4S_Fe-S-bd"/>
</dbReference>
<keyword evidence="2" id="KW-0274">FAD</keyword>
<organism evidence="4 5">
    <name type="scientific">Chlorobium phaeovibrioides</name>
    <dbReference type="NCBI Taxonomy" id="1094"/>
    <lineage>
        <taxon>Bacteria</taxon>
        <taxon>Pseudomonadati</taxon>
        <taxon>Chlorobiota</taxon>
        <taxon>Chlorobiia</taxon>
        <taxon>Chlorobiales</taxon>
        <taxon>Chlorobiaceae</taxon>
        <taxon>Chlorobium/Pelodictyon group</taxon>
        <taxon>Chlorobium</taxon>
    </lineage>
</organism>
<dbReference type="Proteomes" id="UP000279908">
    <property type="component" value="Unassembled WGS sequence"/>
</dbReference>
<protein>
    <submittedName>
        <fullName evidence="4">DUF3683 domain-containing protein</fullName>
    </submittedName>
</protein>
<dbReference type="InterPro" id="IPR022153">
    <property type="entry name" value="DUF3683"/>
</dbReference>
<dbReference type="Gene3D" id="1.10.1060.10">
    <property type="entry name" value="Alpha-helical ferredoxin"/>
    <property type="match status" value="1"/>
</dbReference>
<dbReference type="InterPro" id="IPR004113">
    <property type="entry name" value="FAD-bd_oxidored_4_C"/>
</dbReference>
<dbReference type="Pfam" id="PF02913">
    <property type="entry name" value="FAD-oxidase_C"/>
    <property type="match status" value="2"/>
</dbReference>
<gene>
    <name evidence="4" type="ORF">EKD02_00350</name>
</gene>
<dbReference type="InterPro" id="IPR036318">
    <property type="entry name" value="FAD-bd_PCMH-like_sf"/>
</dbReference>
<dbReference type="InterPro" id="IPR006094">
    <property type="entry name" value="Oxid_FAD_bind_N"/>
</dbReference>
<feature type="domain" description="FAD-binding PCMH-type" evidence="3">
    <location>
        <begin position="170"/>
        <end position="401"/>
    </location>
</feature>
<dbReference type="SUPFAM" id="SSF56176">
    <property type="entry name" value="FAD-binding/transporter-associated domain-like"/>
    <property type="match status" value="1"/>
</dbReference>
<accession>A0A432AWZ7</accession>
<evidence type="ECO:0000256" key="1">
    <source>
        <dbReference type="ARBA" id="ARBA00022630"/>
    </source>
</evidence>
<dbReference type="InterPro" id="IPR016164">
    <property type="entry name" value="FAD-linked_Oxase-like_C"/>
</dbReference>
<dbReference type="AlphaFoldDB" id="A0A432AWZ7"/>
<dbReference type="PANTHER" id="PTHR42934:SF2">
    <property type="entry name" value="GLYCOLATE OXIDASE SUBUNIT GLCD"/>
    <property type="match status" value="1"/>
</dbReference>
<evidence type="ECO:0000313" key="4">
    <source>
        <dbReference type="EMBL" id="RTY39881.1"/>
    </source>
</evidence>
<dbReference type="PANTHER" id="PTHR42934">
    <property type="entry name" value="GLYCOLATE OXIDASE SUBUNIT GLCD"/>
    <property type="match status" value="1"/>
</dbReference>
<dbReference type="Pfam" id="PF13183">
    <property type="entry name" value="Fer4_8"/>
    <property type="match status" value="1"/>
</dbReference>
<name>A0A432AWZ7_CHLPH</name>
<evidence type="ECO:0000313" key="5">
    <source>
        <dbReference type="Proteomes" id="UP000279908"/>
    </source>
</evidence>